<dbReference type="Gene3D" id="2.70.150.10">
    <property type="entry name" value="Calcium-transporting ATPase, cytoplasmic transduction domain A"/>
    <property type="match status" value="1"/>
</dbReference>
<comment type="catalytic activity">
    <reaction evidence="16">
        <text>Cu(+)(in) + ATP + H2O = Cu(+)(out) + ADP + phosphate + H(+)</text>
        <dbReference type="Rhea" id="RHEA:25792"/>
        <dbReference type="ChEBI" id="CHEBI:15377"/>
        <dbReference type="ChEBI" id="CHEBI:15378"/>
        <dbReference type="ChEBI" id="CHEBI:30616"/>
        <dbReference type="ChEBI" id="CHEBI:43474"/>
        <dbReference type="ChEBI" id="CHEBI:49552"/>
        <dbReference type="ChEBI" id="CHEBI:456216"/>
        <dbReference type="EC" id="7.2.2.8"/>
    </reaction>
</comment>
<keyword evidence="7 17" id="KW-0479">Metal-binding</keyword>
<sequence>MDELKAETDLQQVKLEIEGMTCAACSARIEKVVGKIDGVHEIAVNLTMGRAALVIEPQRVADSRIIERIEQLGYKAKRLEEGGKRAEEIAGLGFKLSVAVLLTLPLLWAMVRHYTFSSGIWIPELFLQPWFQWLLATPVQFVIGAPFYFNAYKALKNKTANMDVLVALSTTCAYLYSHYMTMYMLRSGESNPHAVYFETSAMIITVVLFGKWLELSAKKRTLRSIRRLEQLKPEKVTLIQGVTRVTVPLEQVQVGDNVIVLPGETVPLDGQVLEGRSTVDESFVTGESVPAEKRQHERLIGGSWNIDGMLVMRVTATGPNTALAKMISLMEDAQGSKAEIARVADRIASLFVPAVLTLALLTLCVWVLWLAPGDFGGALFKAIAVLVIACPCALGLATPTSILVGTSRAADAGILFKEGKDVERLQQVDVVILDKTGTITGGMPRVTDIIGERGEEHRLLRLAAIAEQQAEHPYAKAIVREAVRRHLHVKEPESFQNFAGLGVCAQVEQHNVTVGSKYLMKKQGISTEKFGEMRDRLEAEGKTILYVAVDSAVTGVLGIADTMKTSSPQAVRRLKKLRTEVMMVTGDQWKTAKTISAKAGISLVHAEMMPQDKVALIRTLQRRGKRVAMVGDGINDAPALAAADVGIAVGTGADVAKDAADVNLLHSDLGGIADAIAISRATMRNIKQNLGFALLYNVLAIPLAFMGWMAPWIAGTAMALSSVSVVANALRLQRASWRS</sequence>
<dbReference type="InterPro" id="IPR036412">
    <property type="entry name" value="HAD-like_sf"/>
</dbReference>
<dbReference type="SFLD" id="SFLDG00002">
    <property type="entry name" value="C1.7:_P-type_atpase_like"/>
    <property type="match status" value="1"/>
</dbReference>
<accession>A0ABW0KD77</accession>
<dbReference type="PANTHER" id="PTHR43520">
    <property type="entry name" value="ATP7, ISOFORM B"/>
    <property type="match status" value="1"/>
</dbReference>
<feature type="transmembrane region" description="Helical" evidence="17">
    <location>
        <begin position="347"/>
        <end position="369"/>
    </location>
</feature>
<dbReference type="SUPFAM" id="SSF81653">
    <property type="entry name" value="Calcium ATPase, transduction domain A"/>
    <property type="match status" value="1"/>
</dbReference>
<dbReference type="CDD" id="cd00371">
    <property type="entry name" value="HMA"/>
    <property type="match status" value="1"/>
</dbReference>
<feature type="transmembrane region" description="Helical" evidence="17">
    <location>
        <begin position="689"/>
        <end position="706"/>
    </location>
</feature>
<dbReference type="CDD" id="cd02094">
    <property type="entry name" value="P-type_ATPase_Cu-like"/>
    <property type="match status" value="1"/>
</dbReference>
<evidence type="ECO:0000256" key="8">
    <source>
        <dbReference type="ARBA" id="ARBA00022741"/>
    </source>
</evidence>
<reference evidence="20" key="1">
    <citation type="journal article" date="2019" name="Int. J. Syst. Evol. Microbiol.">
        <title>The Global Catalogue of Microorganisms (GCM) 10K type strain sequencing project: providing services to taxonomists for standard genome sequencing and annotation.</title>
        <authorList>
            <consortium name="The Broad Institute Genomics Platform"/>
            <consortium name="The Broad Institute Genome Sequencing Center for Infectious Disease"/>
            <person name="Wu L."/>
            <person name="Ma J."/>
        </authorList>
    </citation>
    <scope>NUCLEOTIDE SEQUENCE [LARGE SCALE GENOMIC DNA]</scope>
    <source>
        <strain evidence="20">KACC 11904</strain>
    </source>
</reference>
<dbReference type="InterPro" id="IPR008250">
    <property type="entry name" value="ATPase_P-typ_transduc_dom_A_sf"/>
</dbReference>
<dbReference type="Pfam" id="PF00702">
    <property type="entry name" value="Hydrolase"/>
    <property type="match status" value="1"/>
</dbReference>
<dbReference type="SUPFAM" id="SSF81665">
    <property type="entry name" value="Calcium ATPase, transmembrane domain M"/>
    <property type="match status" value="1"/>
</dbReference>
<comment type="subcellular location">
    <subcellularLocation>
        <location evidence="17">Cell membrane</location>
    </subcellularLocation>
    <subcellularLocation>
        <location evidence="1">Endomembrane system</location>
        <topology evidence="1">Multi-pass membrane protein</topology>
    </subcellularLocation>
</comment>
<feature type="domain" description="HMA" evidence="18">
    <location>
        <begin position="11"/>
        <end position="77"/>
    </location>
</feature>
<proteinExistence type="inferred from homology"/>
<dbReference type="SUPFAM" id="SSF55008">
    <property type="entry name" value="HMA, heavy metal-associated domain"/>
    <property type="match status" value="1"/>
</dbReference>
<dbReference type="Gene3D" id="3.30.70.100">
    <property type="match status" value="1"/>
</dbReference>
<dbReference type="InterPro" id="IPR018303">
    <property type="entry name" value="ATPase_P-typ_P_site"/>
</dbReference>
<evidence type="ECO:0000256" key="3">
    <source>
        <dbReference type="ARBA" id="ARBA00012517"/>
    </source>
</evidence>
<evidence type="ECO:0000256" key="10">
    <source>
        <dbReference type="ARBA" id="ARBA00022840"/>
    </source>
</evidence>
<evidence type="ECO:0000256" key="7">
    <source>
        <dbReference type="ARBA" id="ARBA00022723"/>
    </source>
</evidence>
<comment type="caution">
    <text evidence="19">The sequence shown here is derived from an EMBL/GenBank/DDBJ whole genome shotgun (WGS) entry which is preliminary data.</text>
</comment>
<dbReference type="Proteomes" id="UP001596044">
    <property type="component" value="Unassembled WGS sequence"/>
</dbReference>
<dbReference type="PANTHER" id="PTHR43520:SF8">
    <property type="entry name" value="P-TYPE CU(+) TRANSPORTER"/>
    <property type="match status" value="1"/>
</dbReference>
<keyword evidence="6 17" id="KW-0812">Transmembrane</keyword>
<dbReference type="InterPro" id="IPR059000">
    <property type="entry name" value="ATPase_P-type_domA"/>
</dbReference>
<dbReference type="Pfam" id="PF00122">
    <property type="entry name" value="E1-E2_ATPase"/>
    <property type="match status" value="1"/>
</dbReference>
<keyword evidence="14" id="KW-0406">Ion transport</keyword>
<dbReference type="Gene3D" id="3.40.50.1000">
    <property type="entry name" value="HAD superfamily/HAD-like"/>
    <property type="match status" value="1"/>
</dbReference>
<evidence type="ECO:0000256" key="5">
    <source>
        <dbReference type="ARBA" id="ARBA00022553"/>
    </source>
</evidence>
<keyword evidence="9" id="KW-0187">Copper transport</keyword>
<keyword evidence="12 17" id="KW-1133">Transmembrane helix</keyword>
<keyword evidence="15 17" id="KW-0472">Membrane</keyword>
<keyword evidence="20" id="KW-1185">Reference proteome</keyword>
<feature type="transmembrane region" description="Helical" evidence="17">
    <location>
        <begin position="130"/>
        <end position="152"/>
    </location>
</feature>
<feature type="transmembrane region" description="Helical" evidence="17">
    <location>
        <begin position="375"/>
        <end position="398"/>
    </location>
</feature>
<evidence type="ECO:0000256" key="12">
    <source>
        <dbReference type="ARBA" id="ARBA00022989"/>
    </source>
</evidence>
<dbReference type="InterPro" id="IPR036163">
    <property type="entry name" value="HMA_dom_sf"/>
</dbReference>
<dbReference type="InterPro" id="IPR001757">
    <property type="entry name" value="P_typ_ATPase"/>
</dbReference>
<dbReference type="InterPro" id="IPR044492">
    <property type="entry name" value="P_typ_ATPase_HD_dom"/>
</dbReference>
<dbReference type="RefSeq" id="WP_270880225.1">
    <property type="nucleotide sequence ID" value="NZ_JAQFVF010000030.1"/>
</dbReference>
<dbReference type="NCBIfam" id="TIGR01494">
    <property type="entry name" value="ATPase_P-type"/>
    <property type="match status" value="1"/>
</dbReference>
<dbReference type="InterPro" id="IPR023299">
    <property type="entry name" value="ATPase_P-typ_cyto_dom_N"/>
</dbReference>
<keyword evidence="5" id="KW-0597">Phosphoprotein</keyword>
<dbReference type="InterPro" id="IPR006121">
    <property type="entry name" value="HMA_dom"/>
</dbReference>
<evidence type="ECO:0000256" key="9">
    <source>
        <dbReference type="ARBA" id="ARBA00022796"/>
    </source>
</evidence>
<keyword evidence="10 17" id="KW-0067">ATP-binding</keyword>
<dbReference type="InterPro" id="IPR023298">
    <property type="entry name" value="ATPase_P-typ_TM_dom_sf"/>
</dbReference>
<dbReference type="NCBIfam" id="TIGR01511">
    <property type="entry name" value="ATPase-IB1_Cu"/>
    <property type="match status" value="1"/>
</dbReference>
<evidence type="ECO:0000256" key="4">
    <source>
        <dbReference type="ARBA" id="ARBA00022448"/>
    </source>
</evidence>
<evidence type="ECO:0000256" key="1">
    <source>
        <dbReference type="ARBA" id="ARBA00004127"/>
    </source>
</evidence>
<keyword evidence="8 17" id="KW-0547">Nucleotide-binding</keyword>
<dbReference type="Pfam" id="PF00403">
    <property type="entry name" value="HMA"/>
    <property type="match status" value="1"/>
</dbReference>
<comment type="similarity">
    <text evidence="2 17">Belongs to the cation transport ATPase (P-type) (TC 3.A.3) family. Type IB subfamily.</text>
</comment>
<dbReference type="PRINTS" id="PR00119">
    <property type="entry name" value="CATATPASE"/>
</dbReference>
<dbReference type="EMBL" id="JBHSMJ010000032">
    <property type="protein sequence ID" value="MFC5451329.1"/>
    <property type="molecule type" value="Genomic_DNA"/>
</dbReference>
<feature type="transmembrane region" description="Helical" evidence="17">
    <location>
        <begin position="92"/>
        <end position="110"/>
    </location>
</feature>
<name>A0ABW0KD77_9BACL</name>
<dbReference type="InterPro" id="IPR023214">
    <property type="entry name" value="HAD_sf"/>
</dbReference>
<evidence type="ECO:0000256" key="16">
    <source>
        <dbReference type="ARBA" id="ARBA00049289"/>
    </source>
</evidence>
<dbReference type="SFLD" id="SFLDS00003">
    <property type="entry name" value="Haloacid_Dehalogenase"/>
    <property type="match status" value="1"/>
</dbReference>
<dbReference type="EC" id="7.2.2.8" evidence="3"/>
<dbReference type="PROSITE" id="PS01047">
    <property type="entry name" value="HMA_1"/>
    <property type="match status" value="1"/>
</dbReference>
<dbReference type="Gene3D" id="3.40.1110.10">
    <property type="entry name" value="Calcium-transporting ATPase, cytoplasmic domain N"/>
    <property type="match status" value="1"/>
</dbReference>
<dbReference type="SUPFAM" id="SSF56784">
    <property type="entry name" value="HAD-like"/>
    <property type="match status" value="1"/>
</dbReference>
<dbReference type="NCBIfam" id="TIGR01525">
    <property type="entry name" value="ATPase-IB_hvy"/>
    <property type="match status" value="1"/>
</dbReference>
<feature type="transmembrane region" description="Helical" evidence="17">
    <location>
        <begin position="194"/>
        <end position="213"/>
    </location>
</feature>
<dbReference type="InterPro" id="IPR017969">
    <property type="entry name" value="Heavy-metal-associated_CS"/>
</dbReference>
<keyword evidence="4" id="KW-0813">Transport</keyword>
<evidence type="ECO:0000313" key="19">
    <source>
        <dbReference type="EMBL" id="MFC5451329.1"/>
    </source>
</evidence>
<keyword evidence="11" id="KW-1278">Translocase</keyword>
<evidence type="ECO:0000313" key="20">
    <source>
        <dbReference type="Proteomes" id="UP001596044"/>
    </source>
</evidence>
<gene>
    <name evidence="19" type="ORF">ACFPOG_24130</name>
</gene>
<evidence type="ECO:0000256" key="13">
    <source>
        <dbReference type="ARBA" id="ARBA00023008"/>
    </source>
</evidence>
<dbReference type="PRINTS" id="PR00943">
    <property type="entry name" value="CUATPASE"/>
</dbReference>
<evidence type="ECO:0000256" key="2">
    <source>
        <dbReference type="ARBA" id="ARBA00006024"/>
    </source>
</evidence>
<protein>
    <recommendedName>
        <fullName evidence="3">P-type Cu(+) transporter</fullName>
        <ecNumber evidence="3">7.2.2.8</ecNumber>
    </recommendedName>
</protein>
<evidence type="ECO:0000256" key="6">
    <source>
        <dbReference type="ARBA" id="ARBA00022692"/>
    </source>
</evidence>
<organism evidence="19 20">
    <name type="scientific">Paenibacillus aestuarii</name>
    <dbReference type="NCBI Taxonomy" id="516965"/>
    <lineage>
        <taxon>Bacteria</taxon>
        <taxon>Bacillati</taxon>
        <taxon>Bacillota</taxon>
        <taxon>Bacilli</taxon>
        <taxon>Bacillales</taxon>
        <taxon>Paenibacillaceae</taxon>
        <taxon>Paenibacillus</taxon>
    </lineage>
</organism>
<evidence type="ECO:0000256" key="11">
    <source>
        <dbReference type="ARBA" id="ARBA00022967"/>
    </source>
</evidence>
<keyword evidence="13" id="KW-0186">Copper</keyword>
<evidence type="ECO:0000256" key="14">
    <source>
        <dbReference type="ARBA" id="ARBA00023065"/>
    </source>
</evidence>
<dbReference type="SFLD" id="SFLDF00027">
    <property type="entry name" value="p-type_atpase"/>
    <property type="match status" value="1"/>
</dbReference>
<keyword evidence="17" id="KW-1003">Cell membrane</keyword>
<feature type="transmembrane region" description="Helical" evidence="17">
    <location>
        <begin position="164"/>
        <end position="182"/>
    </location>
</feature>
<evidence type="ECO:0000256" key="17">
    <source>
        <dbReference type="RuleBase" id="RU362081"/>
    </source>
</evidence>
<evidence type="ECO:0000256" key="15">
    <source>
        <dbReference type="ARBA" id="ARBA00023136"/>
    </source>
</evidence>
<dbReference type="PROSITE" id="PS00154">
    <property type="entry name" value="ATPASE_E1_E2"/>
    <property type="match status" value="1"/>
</dbReference>
<dbReference type="PROSITE" id="PS50846">
    <property type="entry name" value="HMA_2"/>
    <property type="match status" value="1"/>
</dbReference>
<evidence type="ECO:0000259" key="18">
    <source>
        <dbReference type="PROSITE" id="PS50846"/>
    </source>
</evidence>
<dbReference type="InterPro" id="IPR027256">
    <property type="entry name" value="P-typ_ATPase_IB"/>
</dbReference>